<protein>
    <submittedName>
        <fullName evidence="1">Uncharacterized protein</fullName>
    </submittedName>
</protein>
<organism evidence="1 2">
    <name type="scientific">Dorcoceras hygrometricum</name>
    <dbReference type="NCBI Taxonomy" id="472368"/>
    <lineage>
        <taxon>Eukaryota</taxon>
        <taxon>Viridiplantae</taxon>
        <taxon>Streptophyta</taxon>
        <taxon>Embryophyta</taxon>
        <taxon>Tracheophyta</taxon>
        <taxon>Spermatophyta</taxon>
        <taxon>Magnoliopsida</taxon>
        <taxon>eudicotyledons</taxon>
        <taxon>Gunneridae</taxon>
        <taxon>Pentapetalae</taxon>
        <taxon>asterids</taxon>
        <taxon>lamiids</taxon>
        <taxon>Lamiales</taxon>
        <taxon>Gesneriaceae</taxon>
        <taxon>Didymocarpoideae</taxon>
        <taxon>Trichosporeae</taxon>
        <taxon>Loxocarpinae</taxon>
        <taxon>Dorcoceras</taxon>
    </lineage>
</organism>
<accession>A0A2Z7CHA4</accession>
<dbReference type="EMBL" id="KQ997619">
    <property type="protein sequence ID" value="KZV43854.1"/>
    <property type="molecule type" value="Genomic_DNA"/>
</dbReference>
<dbReference type="Proteomes" id="UP000250235">
    <property type="component" value="Unassembled WGS sequence"/>
</dbReference>
<keyword evidence="2" id="KW-1185">Reference proteome</keyword>
<proteinExistence type="predicted"/>
<name>A0A2Z7CHA4_9LAMI</name>
<evidence type="ECO:0000313" key="2">
    <source>
        <dbReference type="Proteomes" id="UP000250235"/>
    </source>
</evidence>
<sequence length="129" mass="14829">MCTVESLYTQVAADVQAELVPRFTHIYERDELNRICDARTQRGHENWEALYVKKDDEQTSAWSSERRKTKTAKACAKVERLYTQVAAGVQVELVPGVSWCIAQSFNVESLVDCITWEENEDISFVEAFF</sequence>
<evidence type="ECO:0000313" key="1">
    <source>
        <dbReference type="EMBL" id="KZV43854.1"/>
    </source>
</evidence>
<dbReference type="AlphaFoldDB" id="A0A2Z7CHA4"/>
<reference evidence="1 2" key="1">
    <citation type="journal article" date="2015" name="Proc. Natl. Acad. Sci. U.S.A.">
        <title>The resurrection genome of Boea hygrometrica: A blueprint for survival of dehydration.</title>
        <authorList>
            <person name="Xiao L."/>
            <person name="Yang G."/>
            <person name="Zhang L."/>
            <person name="Yang X."/>
            <person name="Zhao S."/>
            <person name="Ji Z."/>
            <person name="Zhou Q."/>
            <person name="Hu M."/>
            <person name="Wang Y."/>
            <person name="Chen M."/>
            <person name="Xu Y."/>
            <person name="Jin H."/>
            <person name="Xiao X."/>
            <person name="Hu G."/>
            <person name="Bao F."/>
            <person name="Hu Y."/>
            <person name="Wan P."/>
            <person name="Li L."/>
            <person name="Deng X."/>
            <person name="Kuang T."/>
            <person name="Xiang C."/>
            <person name="Zhu J.K."/>
            <person name="Oliver M.J."/>
            <person name="He Y."/>
        </authorList>
    </citation>
    <scope>NUCLEOTIDE SEQUENCE [LARGE SCALE GENOMIC DNA]</scope>
    <source>
        <strain evidence="2">cv. XS01</strain>
    </source>
</reference>
<gene>
    <name evidence="1" type="ORF">F511_18911</name>
</gene>